<dbReference type="AlphaFoldDB" id="C5J712"/>
<feature type="transmembrane region" description="Helical" evidence="6">
    <location>
        <begin position="323"/>
        <end position="346"/>
    </location>
</feature>
<keyword evidence="2" id="KW-1003">Cell membrane</keyword>
<gene>
    <name evidence="7" type="ordered locus">MCJ_005780</name>
</gene>
<feature type="transmembrane region" description="Helical" evidence="6">
    <location>
        <begin position="123"/>
        <end position="144"/>
    </location>
</feature>
<evidence type="ECO:0000256" key="4">
    <source>
        <dbReference type="ARBA" id="ARBA00022989"/>
    </source>
</evidence>
<keyword evidence="4 6" id="KW-1133">Transmembrane helix</keyword>
<comment type="subcellular location">
    <subcellularLocation>
        <location evidence="1">Cell membrane</location>
        <topology evidence="1">Multi-pass membrane protein</topology>
    </subcellularLocation>
</comment>
<dbReference type="GO" id="GO:0022857">
    <property type="term" value="F:transmembrane transporter activity"/>
    <property type="evidence" value="ECO:0007669"/>
    <property type="project" value="InterPro"/>
</dbReference>
<accession>C5J712</accession>
<evidence type="ECO:0000256" key="5">
    <source>
        <dbReference type="ARBA" id="ARBA00023136"/>
    </source>
</evidence>
<dbReference type="EMBL" id="FM864216">
    <property type="protein sequence ID" value="CAT05275.1"/>
    <property type="molecule type" value="Genomic_DNA"/>
</dbReference>
<evidence type="ECO:0000256" key="2">
    <source>
        <dbReference type="ARBA" id="ARBA00022475"/>
    </source>
</evidence>
<dbReference type="Gene3D" id="1.20.1740.10">
    <property type="entry name" value="Amino acid/polyamine transporter I"/>
    <property type="match status" value="1"/>
</dbReference>
<dbReference type="PANTHER" id="PTHR42770:SF18">
    <property type="entry name" value="ARGININE_AGMATINE ANTIPORTER"/>
    <property type="match status" value="1"/>
</dbReference>
<keyword evidence="3 6" id="KW-0812">Transmembrane</keyword>
<feature type="transmembrane region" description="Helical" evidence="6">
    <location>
        <begin position="39"/>
        <end position="62"/>
    </location>
</feature>
<dbReference type="InterPro" id="IPR050367">
    <property type="entry name" value="APC_superfamily"/>
</dbReference>
<evidence type="ECO:0000313" key="8">
    <source>
        <dbReference type="Proteomes" id="UP000001491"/>
    </source>
</evidence>
<dbReference type="GO" id="GO:0005886">
    <property type="term" value="C:plasma membrane"/>
    <property type="evidence" value="ECO:0007669"/>
    <property type="project" value="UniProtKB-SubCell"/>
</dbReference>
<feature type="transmembrane region" description="Helical" evidence="6">
    <location>
        <begin position="186"/>
        <end position="206"/>
    </location>
</feature>
<dbReference type="HOGENOM" id="CLU_601059_0_0_14"/>
<feature type="transmembrane region" description="Helical" evidence="6">
    <location>
        <begin position="423"/>
        <end position="443"/>
    </location>
</feature>
<reference evidence="8" key="1">
    <citation type="journal article" date="2009" name="BMC Bioinformatics">
        <title>The Mycoplasma conjunctivae genome sequencing, annotation and analysis.</title>
        <authorList>
            <person name="Calderon-Copete S.P."/>
            <person name="Wigger G."/>
            <person name="Wunderlin C."/>
            <person name="Schmidheini T."/>
            <person name="Frey J."/>
            <person name="Quail M.A."/>
            <person name="Falquet L."/>
        </authorList>
    </citation>
    <scope>NUCLEOTIDE SEQUENCE [LARGE SCALE GENOMIC DNA]</scope>
    <source>
        <strain evidence="8">ATCC 25834 / NCTC 10147 / HRC/581</strain>
    </source>
</reference>
<keyword evidence="5 6" id="KW-0472">Membrane</keyword>
<feature type="transmembrane region" description="Helical" evidence="6">
    <location>
        <begin position="227"/>
        <end position="248"/>
    </location>
</feature>
<evidence type="ECO:0000256" key="6">
    <source>
        <dbReference type="SAM" id="Phobius"/>
    </source>
</evidence>
<dbReference type="InterPro" id="IPR002293">
    <property type="entry name" value="AA/rel_permease1"/>
</dbReference>
<dbReference type="Pfam" id="PF13520">
    <property type="entry name" value="AA_permease_2"/>
    <property type="match status" value="1"/>
</dbReference>
<dbReference type="eggNOG" id="COG0531">
    <property type="taxonomic scope" value="Bacteria"/>
</dbReference>
<feature type="transmembrane region" description="Helical" evidence="6">
    <location>
        <begin position="389"/>
        <end position="411"/>
    </location>
</feature>
<organism evidence="7 8">
    <name type="scientific">Mesomycoplasma conjunctivae (strain ATCC 25834 / NCTC 10147 / HRC/581)</name>
    <name type="common">Mycoplasma conjunctivae</name>
    <dbReference type="NCBI Taxonomy" id="572263"/>
    <lineage>
        <taxon>Bacteria</taxon>
        <taxon>Bacillati</taxon>
        <taxon>Mycoplasmatota</taxon>
        <taxon>Mycoplasmoidales</taxon>
        <taxon>Metamycoplasmataceae</taxon>
        <taxon>Mesomycoplasma</taxon>
    </lineage>
</organism>
<sequence>MNKTSKSTHALTEKQFILYGLNYVIGFGFIATISKVINIGVWGILVFVLTSLITLAVIFAFARAGNRYKNEVGGSYAYAKKTFGKHMSFFQGWNQASQMILFSATTPLFLSRLLTNIDPNRSVLYIILSLVLYIGFILLGTFGLKSSKKFILLTAIIKWLTLGGGFALIIYIIATSGSYGDTFRNIAPISVSALASTVLSFIYAYGGFEALATISKEVGTTRFKKTMIFMFLIVIFSYFIFYIIFIGISQKELGSFNLEFVYKFVWGITGFAIFSVGITFNRISGILGNIAPQARIIAALSNDGFLPHKLAYLNKHNEYSRAVITYALVGTISSLVFTIIPTALGVKDTFGKILDSGNIAFLIQYFLTIITVLTWAYRKEEKIPLWEQIIYYIGLIAIAFTLIFSQIIIVGQQKLSIEQFLPLIAYISVMLLGYIVWFLVNLFDHKSKELNNQLNKKVKK</sequence>
<feature type="transmembrane region" description="Helical" evidence="6">
    <location>
        <begin position="358"/>
        <end position="377"/>
    </location>
</feature>
<dbReference type="Proteomes" id="UP000001491">
    <property type="component" value="Chromosome"/>
</dbReference>
<evidence type="ECO:0000313" key="7">
    <source>
        <dbReference type="EMBL" id="CAT05275.1"/>
    </source>
</evidence>
<dbReference type="PANTHER" id="PTHR42770">
    <property type="entry name" value="AMINO ACID TRANSPORTER-RELATED"/>
    <property type="match status" value="1"/>
</dbReference>
<evidence type="ECO:0000256" key="1">
    <source>
        <dbReference type="ARBA" id="ARBA00004651"/>
    </source>
</evidence>
<feature type="transmembrane region" description="Helical" evidence="6">
    <location>
        <begin position="151"/>
        <end position="174"/>
    </location>
</feature>
<feature type="transmembrane region" description="Helical" evidence="6">
    <location>
        <begin position="260"/>
        <end position="280"/>
    </location>
</feature>
<feature type="transmembrane region" description="Helical" evidence="6">
    <location>
        <begin position="16"/>
        <end position="33"/>
    </location>
</feature>
<dbReference type="PIRSF" id="PIRSF006060">
    <property type="entry name" value="AA_transporter"/>
    <property type="match status" value="1"/>
</dbReference>
<proteinExistence type="predicted"/>
<keyword evidence="8" id="KW-1185">Reference proteome</keyword>
<name>C5J712_MESCH</name>
<dbReference type="KEGG" id="mco:MCJ_005780"/>
<protein>
    <submittedName>
        <fullName evidence="7">Amino acid permease</fullName>
    </submittedName>
</protein>
<evidence type="ECO:0000256" key="3">
    <source>
        <dbReference type="ARBA" id="ARBA00022692"/>
    </source>
</evidence>